<name>A0A1B7LIV2_9FIRM</name>
<dbReference type="Proteomes" id="UP000078532">
    <property type="component" value="Unassembled WGS sequence"/>
</dbReference>
<keyword evidence="1" id="KW-0472">Membrane</keyword>
<keyword evidence="3" id="KW-1185">Reference proteome</keyword>
<dbReference type="EMBL" id="LYVF01000013">
    <property type="protein sequence ID" value="OAT86392.1"/>
    <property type="molecule type" value="Genomic_DNA"/>
</dbReference>
<dbReference type="RefSeq" id="WP_066666121.1">
    <property type="nucleotide sequence ID" value="NZ_LYVF01000013.1"/>
</dbReference>
<accession>A0A1B7LIV2</accession>
<proteinExistence type="predicted"/>
<evidence type="ECO:0000313" key="3">
    <source>
        <dbReference type="Proteomes" id="UP000078532"/>
    </source>
</evidence>
<keyword evidence="1" id="KW-1133">Transmembrane helix</keyword>
<dbReference type="AlphaFoldDB" id="A0A1B7LIV2"/>
<evidence type="ECO:0000256" key="1">
    <source>
        <dbReference type="SAM" id="Phobius"/>
    </source>
</evidence>
<gene>
    <name evidence="2" type="ORF">A6M21_02895</name>
</gene>
<feature type="transmembrane region" description="Helical" evidence="1">
    <location>
        <begin position="67"/>
        <end position="89"/>
    </location>
</feature>
<keyword evidence="1" id="KW-0812">Transmembrane</keyword>
<sequence length="95" mass="10818">MKKAAGFVLLIAIACAVLFFAGHRLRKLAYRTEHIGRDWRLLEKDYHSLPHNTILGLPRLLTRTSFISIYLLLFLAGLLIVAGVVYILISKKKKK</sequence>
<protein>
    <submittedName>
        <fullName evidence="2">Uncharacterized protein</fullName>
    </submittedName>
</protein>
<dbReference type="PROSITE" id="PS51257">
    <property type="entry name" value="PROKAR_LIPOPROTEIN"/>
    <property type="match status" value="1"/>
</dbReference>
<organism evidence="2 3">
    <name type="scientific">Desulfotomaculum copahuensis</name>
    <dbReference type="NCBI Taxonomy" id="1838280"/>
    <lineage>
        <taxon>Bacteria</taxon>
        <taxon>Bacillati</taxon>
        <taxon>Bacillota</taxon>
        <taxon>Clostridia</taxon>
        <taxon>Eubacteriales</taxon>
        <taxon>Desulfotomaculaceae</taxon>
        <taxon>Desulfotomaculum</taxon>
    </lineage>
</organism>
<comment type="caution">
    <text evidence="2">The sequence shown here is derived from an EMBL/GenBank/DDBJ whole genome shotgun (WGS) entry which is preliminary data.</text>
</comment>
<evidence type="ECO:0000313" key="2">
    <source>
        <dbReference type="EMBL" id="OAT86392.1"/>
    </source>
</evidence>
<reference evidence="2 3" key="1">
    <citation type="submission" date="2016-04" db="EMBL/GenBank/DDBJ databases">
        <authorList>
            <person name="Evans L.H."/>
            <person name="Alamgir A."/>
            <person name="Owens N."/>
            <person name="Weber N.D."/>
            <person name="Virtaneva K."/>
            <person name="Barbian K."/>
            <person name="Babar A."/>
            <person name="Rosenke K."/>
        </authorList>
    </citation>
    <scope>NUCLEOTIDE SEQUENCE [LARGE SCALE GENOMIC DNA]</scope>
    <source>
        <strain evidence="2 3">LMa1</strain>
    </source>
</reference>
<dbReference type="STRING" id="1838280.A6M21_02895"/>